<evidence type="ECO:0000313" key="2">
    <source>
        <dbReference type="EMBL" id="CAI9282471.1"/>
    </source>
</evidence>
<dbReference type="AlphaFoldDB" id="A0AA35YY77"/>
<evidence type="ECO:0000256" key="1">
    <source>
        <dbReference type="SAM" id="Phobius"/>
    </source>
</evidence>
<accession>A0AA35YY77</accession>
<keyword evidence="1" id="KW-0812">Transmembrane</keyword>
<dbReference type="Proteomes" id="UP001177003">
    <property type="component" value="Chromosome 4"/>
</dbReference>
<name>A0AA35YY77_LACSI</name>
<feature type="transmembrane region" description="Helical" evidence="1">
    <location>
        <begin position="24"/>
        <end position="48"/>
    </location>
</feature>
<gene>
    <name evidence="2" type="ORF">LSALG_LOCUS22107</name>
</gene>
<organism evidence="2 3">
    <name type="scientific">Lactuca saligna</name>
    <name type="common">Willowleaf lettuce</name>
    <dbReference type="NCBI Taxonomy" id="75948"/>
    <lineage>
        <taxon>Eukaryota</taxon>
        <taxon>Viridiplantae</taxon>
        <taxon>Streptophyta</taxon>
        <taxon>Embryophyta</taxon>
        <taxon>Tracheophyta</taxon>
        <taxon>Spermatophyta</taxon>
        <taxon>Magnoliopsida</taxon>
        <taxon>eudicotyledons</taxon>
        <taxon>Gunneridae</taxon>
        <taxon>Pentapetalae</taxon>
        <taxon>asterids</taxon>
        <taxon>campanulids</taxon>
        <taxon>Asterales</taxon>
        <taxon>Asteraceae</taxon>
        <taxon>Cichorioideae</taxon>
        <taxon>Cichorieae</taxon>
        <taxon>Lactucinae</taxon>
        <taxon>Lactuca</taxon>
    </lineage>
</organism>
<protein>
    <submittedName>
        <fullName evidence="2">Uncharacterized protein</fullName>
    </submittedName>
</protein>
<evidence type="ECO:0000313" key="3">
    <source>
        <dbReference type="Proteomes" id="UP001177003"/>
    </source>
</evidence>
<keyword evidence="1" id="KW-0472">Membrane</keyword>
<dbReference type="EMBL" id="OX465080">
    <property type="protein sequence ID" value="CAI9282471.1"/>
    <property type="molecule type" value="Genomic_DNA"/>
</dbReference>
<keyword evidence="1" id="KW-1133">Transmembrane helix</keyword>
<reference evidence="2" key="1">
    <citation type="submission" date="2023-04" db="EMBL/GenBank/DDBJ databases">
        <authorList>
            <person name="Vijverberg K."/>
            <person name="Xiong W."/>
            <person name="Schranz E."/>
        </authorList>
    </citation>
    <scope>NUCLEOTIDE SEQUENCE</scope>
</reference>
<keyword evidence="3" id="KW-1185">Reference proteome</keyword>
<sequence length="135" mass="15617">MATKGLDLIDFVFPILRFNHYQHVVFFASFVSMEISPPYMYALILLVLESNHSPSSDMASKHDNDDASSNDVKAKRMFYEVLQSKTSMMLLYAKKTIIASKKLNNNTKIYLGVPKKVISYIRHKSIKLRHQMKRT</sequence>
<proteinExistence type="predicted"/>